<reference evidence="1" key="2">
    <citation type="submission" date="2020-09" db="EMBL/GenBank/DDBJ databases">
        <authorList>
            <person name="Sun Q."/>
            <person name="Zhou Y."/>
        </authorList>
    </citation>
    <scope>NUCLEOTIDE SEQUENCE</scope>
    <source>
        <strain evidence="1">CGMCC 1.15388</strain>
    </source>
</reference>
<dbReference type="AlphaFoldDB" id="A0A917ARF9"/>
<evidence type="ECO:0000313" key="1">
    <source>
        <dbReference type="EMBL" id="GGE68562.1"/>
    </source>
</evidence>
<proteinExistence type="predicted"/>
<gene>
    <name evidence="1" type="ORF">GCM10011401_14920</name>
</gene>
<dbReference type="Proteomes" id="UP000633136">
    <property type="component" value="Unassembled WGS sequence"/>
</dbReference>
<protein>
    <submittedName>
        <fullName evidence="1">Uncharacterized protein</fullName>
    </submittedName>
</protein>
<comment type="caution">
    <text evidence="1">The sequence shown here is derived from an EMBL/GenBank/DDBJ whole genome shotgun (WGS) entry which is preliminary data.</text>
</comment>
<sequence length="56" mass="5948">MAITLLVWLAAIIAGVTIGTVLCWRIERSGVERWGASGRLYGTGRSEAELQAGEAS</sequence>
<keyword evidence="2" id="KW-1185">Reference proteome</keyword>
<organism evidence="1 2">
    <name type="scientific">Nesterenkonia cremea</name>
    <dbReference type="NCBI Taxonomy" id="1882340"/>
    <lineage>
        <taxon>Bacteria</taxon>
        <taxon>Bacillati</taxon>
        <taxon>Actinomycetota</taxon>
        <taxon>Actinomycetes</taxon>
        <taxon>Micrococcales</taxon>
        <taxon>Micrococcaceae</taxon>
        <taxon>Nesterenkonia</taxon>
    </lineage>
</organism>
<dbReference type="EMBL" id="BMIS01000005">
    <property type="protein sequence ID" value="GGE68562.1"/>
    <property type="molecule type" value="Genomic_DNA"/>
</dbReference>
<reference evidence="1" key="1">
    <citation type="journal article" date="2014" name="Int. J. Syst. Evol. Microbiol.">
        <title>Complete genome sequence of Corynebacterium casei LMG S-19264T (=DSM 44701T), isolated from a smear-ripened cheese.</title>
        <authorList>
            <consortium name="US DOE Joint Genome Institute (JGI-PGF)"/>
            <person name="Walter F."/>
            <person name="Albersmeier A."/>
            <person name="Kalinowski J."/>
            <person name="Ruckert C."/>
        </authorList>
    </citation>
    <scope>NUCLEOTIDE SEQUENCE</scope>
    <source>
        <strain evidence="1">CGMCC 1.15388</strain>
    </source>
</reference>
<accession>A0A917ARF9</accession>
<name>A0A917ARF9_9MICC</name>
<dbReference type="RefSeq" id="WP_188684248.1">
    <property type="nucleotide sequence ID" value="NZ_BMIS01000005.1"/>
</dbReference>
<evidence type="ECO:0000313" key="2">
    <source>
        <dbReference type="Proteomes" id="UP000633136"/>
    </source>
</evidence>